<keyword evidence="3 11" id="KW-0227">DNA damage</keyword>
<dbReference type="Pfam" id="PF21185">
    <property type="entry name" value="RecD_N"/>
    <property type="match status" value="1"/>
</dbReference>
<evidence type="ECO:0000256" key="4">
    <source>
        <dbReference type="ARBA" id="ARBA00022801"/>
    </source>
</evidence>
<dbReference type="InterPro" id="IPR049550">
    <property type="entry name" value="RecD_N"/>
</dbReference>
<dbReference type="InterPro" id="IPR027417">
    <property type="entry name" value="P-loop_NTPase"/>
</dbReference>
<proteinExistence type="inferred from homology"/>
<keyword evidence="4 11" id="KW-0378">Hydrolase</keyword>
<dbReference type="InterPro" id="IPR006344">
    <property type="entry name" value="RecD"/>
</dbReference>
<keyword evidence="8 11" id="KW-0238">DNA-binding</keyword>
<dbReference type="EC" id="5.6.2.3" evidence="11"/>
<dbReference type="GO" id="GO:0043139">
    <property type="term" value="F:5'-3' DNA helicase activity"/>
    <property type="evidence" value="ECO:0007669"/>
    <property type="project" value="UniProtKB-UniRule"/>
</dbReference>
<comment type="catalytic activity">
    <reaction evidence="11">
        <text>ATP + H2O = ADP + phosphate + H(+)</text>
        <dbReference type="Rhea" id="RHEA:13065"/>
        <dbReference type="ChEBI" id="CHEBI:15377"/>
        <dbReference type="ChEBI" id="CHEBI:15378"/>
        <dbReference type="ChEBI" id="CHEBI:30616"/>
        <dbReference type="ChEBI" id="CHEBI:43474"/>
        <dbReference type="ChEBI" id="CHEBI:456216"/>
        <dbReference type="EC" id="5.6.2.3"/>
    </reaction>
</comment>
<keyword evidence="1 11" id="KW-0540">Nuclease</keyword>
<feature type="domain" description="UvrD-like helicase C-terminal" evidence="12">
    <location>
        <begin position="609"/>
        <end position="657"/>
    </location>
</feature>
<keyword evidence="15" id="KW-1185">Reference proteome</keyword>
<keyword evidence="7 11" id="KW-0067">ATP-binding</keyword>
<dbReference type="RefSeq" id="WP_144328278.1">
    <property type="nucleotide sequence ID" value="NZ_VJON01000017.1"/>
</dbReference>
<dbReference type="GO" id="GO:0000724">
    <property type="term" value="P:double-strand break repair via homologous recombination"/>
    <property type="evidence" value="ECO:0007669"/>
    <property type="project" value="UniProtKB-UniRule"/>
</dbReference>
<evidence type="ECO:0000256" key="7">
    <source>
        <dbReference type="ARBA" id="ARBA00022840"/>
    </source>
</evidence>
<dbReference type="EMBL" id="VJON01000017">
    <property type="protein sequence ID" value="TSE34551.1"/>
    <property type="molecule type" value="Genomic_DNA"/>
</dbReference>
<comment type="caution">
    <text evidence="14">The sequence shown here is derived from an EMBL/GenBank/DDBJ whole genome shotgun (WGS) entry which is preliminary data.</text>
</comment>
<dbReference type="GO" id="GO:0016887">
    <property type="term" value="F:ATP hydrolysis activity"/>
    <property type="evidence" value="ECO:0007669"/>
    <property type="project" value="RHEA"/>
</dbReference>
<dbReference type="NCBIfam" id="TIGR01447">
    <property type="entry name" value="recD"/>
    <property type="match status" value="1"/>
</dbReference>
<dbReference type="Gene3D" id="1.10.10.1020">
    <property type="entry name" value="RecBCD complex, subunit RecD, N-terminal domain"/>
    <property type="match status" value="1"/>
</dbReference>
<dbReference type="AlphaFoldDB" id="A0A554XFE4"/>
<feature type="domain" description="RecBCD enzyme subunit RecD N-terminal" evidence="13">
    <location>
        <begin position="32"/>
        <end position="123"/>
    </location>
</feature>
<dbReference type="CDD" id="cd18809">
    <property type="entry name" value="SF1_C_RecD"/>
    <property type="match status" value="1"/>
</dbReference>
<dbReference type="Pfam" id="PF13538">
    <property type="entry name" value="UvrD_C_2"/>
    <property type="match status" value="1"/>
</dbReference>
<comment type="miscellaneous">
    <text evidence="11">In the RecBCD complex, RecB has a slow 3'-5' helicase, an exonuclease activity and loads RecA onto ssDNA, RecD has a fast 5'-3' helicase activity, while RecC stimulates the ATPase and processivity of the RecB helicase and contributes to recognition of the Chi site.</text>
</comment>
<keyword evidence="9 11" id="KW-0234">DNA repair</keyword>
<comment type="similarity">
    <text evidence="11">Belongs to the RecD family.</text>
</comment>
<evidence type="ECO:0000256" key="5">
    <source>
        <dbReference type="ARBA" id="ARBA00022806"/>
    </source>
</evidence>
<dbReference type="InterPro" id="IPR041851">
    <property type="entry name" value="RecD_N_sf"/>
</dbReference>
<dbReference type="GO" id="GO:0003677">
    <property type="term" value="F:DNA binding"/>
    <property type="evidence" value="ECO:0007669"/>
    <property type="project" value="UniProtKB-UniRule"/>
</dbReference>
<dbReference type="GO" id="GO:0009338">
    <property type="term" value="C:exodeoxyribonuclease V complex"/>
    <property type="evidence" value="ECO:0007669"/>
    <property type="project" value="InterPro"/>
</dbReference>
<evidence type="ECO:0000259" key="13">
    <source>
        <dbReference type="Pfam" id="PF21185"/>
    </source>
</evidence>
<keyword evidence="10 11" id="KW-0413">Isomerase</keyword>
<keyword evidence="6 11" id="KW-0269">Exonuclease</keyword>
<name>A0A554XFE4_9BURK</name>
<gene>
    <name evidence="11 14" type="primary">recD</name>
    <name evidence="14" type="ORF">Tchar_01321</name>
</gene>
<dbReference type="SUPFAM" id="SSF52540">
    <property type="entry name" value="P-loop containing nucleoside triphosphate hydrolases"/>
    <property type="match status" value="2"/>
</dbReference>
<reference evidence="14 15" key="1">
    <citation type="submission" date="2019-07" db="EMBL/GenBank/DDBJ databases">
        <title>Tepidimonas charontis SPSP-6 draft genome.</title>
        <authorList>
            <person name="Da Costa M.S."/>
            <person name="Froufe H.J.C."/>
            <person name="Egas C."/>
            <person name="Albuquerque L."/>
        </authorList>
    </citation>
    <scope>NUCLEOTIDE SEQUENCE [LARGE SCALE GENOMIC DNA]</scope>
    <source>
        <strain evidence="14 15">SPSP-6</strain>
    </source>
</reference>
<protein>
    <recommendedName>
        <fullName evidence="11">RecBCD enzyme subunit RecD</fullName>
        <ecNumber evidence="11">5.6.2.3</ecNumber>
    </recommendedName>
    <alternativeName>
        <fullName evidence="11">DNA 5'-3' helicase subunit RecD</fullName>
    </alternativeName>
    <alternativeName>
        <fullName evidence="11">Exonuclease V subunit RecD</fullName>
        <shortName evidence="11">ExoV subunit RecD</shortName>
    </alternativeName>
    <alternativeName>
        <fullName evidence="11">Helicase/nuclease RecBCD subunit RecD</fullName>
    </alternativeName>
</protein>
<dbReference type="HAMAP" id="MF_01487">
    <property type="entry name" value="RecD"/>
    <property type="match status" value="1"/>
</dbReference>
<evidence type="ECO:0000259" key="12">
    <source>
        <dbReference type="Pfam" id="PF13538"/>
    </source>
</evidence>
<evidence type="ECO:0000256" key="10">
    <source>
        <dbReference type="ARBA" id="ARBA00023235"/>
    </source>
</evidence>
<evidence type="ECO:0000256" key="2">
    <source>
        <dbReference type="ARBA" id="ARBA00022741"/>
    </source>
</evidence>
<dbReference type="Gene3D" id="3.40.50.300">
    <property type="entry name" value="P-loop containing nucleotide triphosphate hydrolases"/>
    <property type="match status" value="3"/>
</dbReference>
<evidence type="ECO:0000313" key="15">
    <source>
        <dbReference type="Proteomes" id="UP000318294"/>
    </source>
</evidence>
<evidence type="ECO:0000313" key="14">
    <source>
        <dbReference type="EMBL" id="TSE34551.1"/>
    </source>
</evidence>
<evidence type="ECO:0000256" key="9">
    <source>
        <dbReference type="ARBA" id="ARBA00023204"/>
    </source>
</evidence>
<dbReference type="InterPro" id="IPR027785">
    <property type="entry name" value="UvrD-like_helicase_C"/>
</dbReference>
<comment type="subunit">
    <text evidence="11">Heterotrimer of RecB, RecC and RecD. All subunits contribute to DNA-binding.</text>
</comment>
<dbReference type="GO" id="GO:0017116">
    <property type="term" value="F:single-stranded DNA helicase activity"/>
    <property type="evidence" value="ECO:0007669"/>
    <property type="project" value="TreeGrafter"/>
</dbReference>
<dbReference type="GO" id="GO:0005524">
    <property type="term" value="F:ATP binding"/>
    <property type="evidence" value="ECO:0007669"/>
    <property type="project" value="UniProtKB-UniRule"/>
</dbReference>
<dbReference type="PANTHER" id="PTHR43788:SF6">
    <property type="entry name" value="DNA HELICASE B"/>
    <property type="match status" value="1"/>
</dbReference>
<dbReference type="InterPro" id="IPR050534">
    <property type="entry name" value="Coronavir_polyprotein_1ab"/>
</dbReference>
<evidence type="ECO:0000256" key="1">
    <source>
        <dbReference type="ARBA" id="ARBA00022722"/>
    </source>
</evidence>
<dbReference type="GO" id="GO:0008854">
    <property type="term" value="F:exodeoxyribonuclease V activity"/>
    <property type="evidence" value="ECO:0007669"/>
    <property type="project" value="InterPro"/>
</dbReference>
<comment type="function">
    <text evidence="11">A helicase/nuclease that prepares dsDNA breaks (DSB) for recombinational DNA repair. Binds to DSBs and unwinds DNA via a highly rapid and processive ATP-dependent bidirectional helicase activity. Unwinds dsDNA until it encounters a Chi (crossover hotspot instigator) sequence from the 3' direction. Cuts ssDNA a few nucleotides 3' to the Chi site. The properties and activities of the enzyme are changed at Chi. The Chi-altered holoenzyme produces a long 3'-ssDNA overhang and facilitates RecA-binding to the ssDNA for homologous DNA recombination and repair. Holoenzyme degrades any linearized DNA that is unable to undergo homologous recombination. In the holoenzyme this subunit has ssDNA-dependent ATPase and 5'-3' helicase activity. When added to pre-assembled RecBC greatly stimulates nuclease activity and augments holoenzyme processivity. Negatively regulates the RecA-loading ability of RecBCD.</text>
</comment>
<evidence type="ECO:0000256" key="11">
    <source>
        <dbReference type="HAMAP-Rule" id="MF_01487"/>
    </source>
</evidence>
<evidence type="ECO:0000256" key="6">
    <source>
        <dbReference type="ARBA" id="ARBA00022839"/>
    </source>
</evidence>
<sequence>MSLLPTANAPEEGVTAHNSVMAAWLQRGLASGELRPADVAFAHWIAAQAPSAPPWVPIAAACLSRHVADGHVCLPLQTAPTAGPCRRWLMQQLADCPTRLDHGDIIGNGTNPTPLVRDGARLYLWRHWYSEQAVARALAQRLLAPGADTDPTAAARRLRPWLDALFAPNADTPAGPDWQALAVALATRQRLAVITGGPGTGKTTTVVRLLAVLQGLRLADGAPPWRIGLAAPTGKAAARLAQSVAGALAHLPWCALPLPTAQHGTLRASLPTHATTVHRLIGRHGAIGRVRHDADHPLWLDALVIDEASMLDLELLHETLQALPPDARLILLGDRDQLASVEAGAVMAQLCERARSGHYPAAVAAWLHSATGQALPAPFCDDDGTALDAAVVMLRHSRRFGGDSGIGQWAAAVNDGDAQRLVRLAETPSPDVRLLCPPADDSGGGNARLDGWDEASLWEEVVHAWGALLQAIHAGPRGDGGFDADAAERDAWARAVLQRHATFQVLCALRDGPWGVQGLNQRVLRALQRAGLLDARLSSAHAWFAGRPVLVTRNAPALGLMNGDLGLVLPYAPPGEGHSLRWRLAFAAPELPAGVRWALPAQLDGLQTAFALTVHKAQGSEFDHVWLALPALADSPLLTRELLYTGITRARQRLTLVAPGGVPALLQACTRRAERAGGLRAALLAAMADPAAR</sequence>
<evidence type="ECO:0000256" key="8">
    <source>
        <dbReference type="ARBA" id="ARBA00023125"/>
    </source>
</evidence>
<keyword evidence="5 11" id="KW-0347">Helicase</keyword>
<feature type="binding site" evidence="11">
    <location>
        <begin position="196"/>
        <end position="203"/>
    </location>
    <ligand>
        <name>ATP</name>
        <dbReference type="ChEBI" id="CHEBI:30616"/>
    </ligand>
</feature>
<dbReference type="PANTHER" id="PTHR43788">
    <property type="entry name" value="DNA2/NAM7 HELICASE FAMILY MEMBER"/>
    <property type="match status" value="1"/>
</dbReference>
<dbReference type="Pfam" id="PF13245">
    <property type="entry name" value="AAA_19"/>
    <property type="match status" value="1"/>
</dbReference>
<organism evidence="14 15">
    <name type="scientific">Tepidimonas charontis</name>
    <dbReference type="NCBI Taxonomy" id="2267262"/>
    <lineage>
        <taxon>Bacteria</taxon>
        <taxon>Pseudomonadati</taxon>
        <taxon>Pseudomonadota</taxon>
        <taxon>Betaproteobacteria</taxon>
        <taxon>Burkholderiales</taxon>
        <taxon>Tepidimonas</taxon>
    </lineage>
</organism>
<keyword evidence="2 11" id="KW-0547">Nucleotide-binding</keyword>
<evidence type="ECO:0000256" key="3">
    <source>
        <dbReference type="ARBA" id="ARBA00022763"/>
    </source>
</evidence>
<dbReference type="Proteomes" id="UP000318294">
    <property type="component" value="Unassembled WGS sequence"/>
</dbReference>
<accession>A0A554XFE4</accession>